<dbReference type="InterPro" id="IPR036938">
    <property type="entry name" value="PAP2/HPO_sf"/>
</dbReference>
<dbReference type="GeneID" id="81602559"/>
<dbReference type="InterPro" id="IPR043216">
    <property type="entry name" value="PAP-like"/>
</dbReference>
<dbReference type="InterPro" id="IPR000326">
    <property type="entry name" value="PAP2/HPO"/>
</dbReference>
<dbReference type="AlphaFoldDB" id="A0AAD6FYL9"/>
<dbReference type="Pfam" id="PF01569">
    <property type="entry name" value="PAP2"/>
    <property type="match status" value="1"/>
</dbReference>
<dbReference type="GO" id="GO:0006644">
    <property type="term" value="P:phospholipid metabolic process"/>
    <property type="evidence" value="ECO:0007669"/>
    <property type="project" value="InterPro"/>
</dbReference>
<dbReference type="Gene3D" id="1.20.144.10">
    <property type="entry name" value="Phosphatidic acid phosphatase type 2/haloperoxidase"/>
    <property type="match status" value="1"/>
</dbReference>
<comment type="similarity">
    <text evidence="2">Belongs to the PA-phosphatase related phosphoesterase family.</text>
</comment>
<dbReference type="GO" id="GO:0008195">
    <property type="term" value="F:phosphatidate phosphatase activity"/>
    <property type="evidence" value="ECO:0007669"/>
    <property type="project" value="TreeGrafter"/>
</dbReference>
<feature type="transmembrane region" description="Helical" evidence="7">
    <location>
        <begin position="88"/>
        <end position="109"/>
    </location>
</feature>
<comment type="caution">
    <text evidence="9">The sequence shown here is derived from an EMBL/GenBank/DDBJ whole genome shotgun (WGS) entry which is preliminary data.</text>
</comment>
<dbReference type="CDD" id="cd03390">
    <property type="entry name" value="PAP2_containing_1_like"/>
    <property type="match status" value="1"/>
</dbReference>
<feature type="transmembrane region" description="Helical" evidence="7">
    <location>
        <begin position="139"/>
        <end position="163"/>
    </location>
</feature>
<dbReference type="GO" id="GO:0046839">
    <property type="term" value="P:phospholipid dephosphorylation"/>
    <property type="evidence" value="ECO:0007669"/>
    <property type="project" value="TreeGrafter"/>
</dbReference>
<proteinExistence type="inferred from homology"/>
<dbReference type="PANTHER" id="PTHR10165:SF158">
    <property type="entry name" value="PAP2 DOMAIN PROTEIN (AFU_ORTHOLOGUE AFUA_4G08970)"/>
    <property type="match status" value="1"/>
</dbReference>
<evidence type="ECO:0000256" key="4">
    <source>
        <dbReference type="ARBA" id="ARBA00022989"/>
    </source>
</evidence>
<sequence length="467" mass="51698">MEIPDKLPFSKRRLRPRVVISCVLLRPFSSSALKLTLVASSYIADYVIIIACVIGFWILDSIEPFHQHFSLQNISLQYPYAVHERIPIYYALCISGAFPLVLIIIYTLFIDGLFSHHKPQDPVSGKRKLRGPWRWKDRLWEMNCGILGLLLSQGLAFVITQVLKNACGKPRPDLIDRCQPVIGSHDLPVFGLSNSTICTGDPAIIKDGFRSWPSGHSSSSFAGLFYTSLWLGGKLHIMDNRGEAWKSLLVMVPILAATLVAVSRIMDARHHPFDVITGSLLGVACAVVSYRQYFPPLSEAWRKGRAYPIRTWGTEPPHPVDAKLTAFHNNSTSALRNPEQDRLNPTLGPARSVSPSGRPAPGASGYAVPNNPFASQVYPRRRHDQDPDGNWSSSEDDVGNGYEMQHGYAVTQNPGAARGYSPPFDTNTAYQSQTNATSEGAMYQAPEVPGTHLPRGRQLTDTPLRDV</sequence>
<dbReference type="PANTHER" id="PTHR10165">
    <property type="entry name" value="LIPID PHOSPHATE PHOSPHATASE"/>
    <property type="match status" value="1"/>
</dbReference>
<organism evidence="9 10">
    <name type="scientific">Penicillium daleae</name>
    <dbReference type="NCBI Taxonomy" id="63821"/>
    <lineage>
        <taxon>Eukaryota</taxon>
        <taxon>Fungi</taxon>
        <taxon>Dikarya</taxon>
        <taxon>Ascomycota</taxon>
        <taxon>Pezizomycotina</taxon>
        <taxon>Eurotiomycetes</taxon>
        <taxon>Eurotiomycetidae</taxon>
        <taxon>Eurotiales</taxon>
        <taxon>Aspergillaceae</taxon>
        <taxon>Penicillium</taxon>
    </lineage>
</organism>
<dbReference type="SUPFAM" id="SSF48317">
    <property type="entry name" value="Acid phosphatase/Vanadium-dependent haloperoxidase"/>
    <property type="match status" value="1"/>
</dbReference>
<keyword evidence="4 7" id="KW-1133">Transmembrane helix</keyword>
<dbReference type="EMBL" id="JAPVEA010000008">
    <property type="protein sequence ID" value="KAJ5437936.1"/>
    <property type="molecule type" value="Genomic_DNA"/>
</dbReference>
<keyword evidence="5 7" id="KW-0472">Membrane</keyword>
<evidence type="ECO:0000313" key="9">
    <source>
        <dbReference type="EMBL" id="KAJ5437936.1"/>
    </source>
</evidence>
<evidence type="ECO:0000256" key="2">
    <source>
        <dbReference type="ARBA" id="ARBA00008816"/>
    </source>
</evidence>
<evidence type="ECO:0000256" key="7">
    <source>
        <dbReference type="SAM" id="Phobius"/>
    </source>
</evidence>
<feature type="compositionally biased region" description="Polar residues" evidence="6">
    <location>
        <begin position="424"/>
        <end position="438"/>
    </location>
</feature>
<keyword evidence="3 7" id="KW-0812">Transmembrane</keyword>
<evidence type="ECO:0000259" key="8">
    <source>
        <dbReference type="SMART" id="SM00014"/>
    </source>
</evidence>
<accession>A0AAD6FYL9</accession>
<protein>
    <recommendedName>
        <fullName evidence="8">Phosphatidic acid phosphatase type 2/haloperoxidase domain-containing protein</fullName>
    </recommendedName>
</protein>
<name>A0AAD6FYL9_9EURO</name>
<feature type="transmembrane region" description="Helical" evidence="7">
    <location>
        <begin position="42"/>
        <end position="59"/>
    </location>
</feature>
<evidence type="ECO:0000256" key="5">
    <source>
        <dbReference type="ARBA" id="ARBA00023136"/>
    </source>
</evidence>
<evidence type="ECO:0000313" key="10">
    <source>
        <dbReference type="Proteomes" id="UP001213681"/>
    </source>
</evidence>
<feature type="transmembrane region" description="Helical" evidence="7">
    <location>
        <begin position="244"/>
        <end position="263"/>
    </location>
</feature>
<dbReference type="RefSeq" id="XP_056761165.1">
    <property type="nucleotide sequence ID" value="XM_056912316.1"/>
</dbReference>
<reference evidence="9" key="1">
    <citation type="submission" date="2022-12" db="EMBL/GenBank/DDBJ databases">
        <authorList>
            <person name="Petersen C."/>
        </authorList>
    </citation>
    <scope>NUCLEOTIDE SEQUENCE</scope>
    <source>
        <strain evidence="9">IBT 16125</strain>
    </source>
</reference>
<feature type="domain" description="Phosphatidic acid phosphatase type 2/haloperoxidase" evidence="8">
    <location>
        <begin position="144"/>
        <end position="290"/>
    </location>
</feature>
<evidence type="ECO:0000256" key="6">
    <source>
        <dbReference type="SAM" id="MobiDB-lite"/>
    </source>
</evidence>
<feature type="region of interest" description="Disordered" evidence="6">
    <location>
        <begin position="333"/>
        <end position="467"/>
    </location>
</feature>
<evidence type="ECO:0000256" key="1">
    <source>
        <dbReference type="ARBA" id="ARBA00004141"/>
    </source>
</evidence>
<dbReference type="GO" id="GO:0016020">
    <property type="term" value="C:membrane"/>
    <property type="evidence" value="ECO:0007669"/>
    <property type="project" value="UniProtKB-SubCell"/>
</dbReference>
<dbReference type="Proteomes" id="UP001213681">
    <property type="component" value="Unassembled WGS sequence"/>
</dbReference>
<keyword evidence="10" id="KW-1185">Reference proteome</keyword>
<reference evidence="9" key="2">
    <citation type="journal article" date="2023" name="IMA Fungus">
        <title>Comparative genomic study of the Penicillium genus elucidates a diverse pangenome and 15 lateral gene transfer events.</title>
        <authorList>
            <person name="Petersen C."/>
            <person name="Sorensen T."/>
            <person name="Nielsen M.R."/>
            <person name="Sondergaard T.E."/>
            <person name="Sorensen J.L."/>
            <person name="Fitzpatrick D.A."/>
            <person name="Frisvad J.C."/>
            <person name="Nielsen K.L."/>
        </authorList>
    </citation>
    <scope>NUCLEOTIDE SEQUENCE</scope>
    <source>
        <strain evidence="9">IBT 16125</strain>
    </source>
</reference>
<dbReference type="SMART" id="SM00014">
    <property type="entry name" value="acidPPc"/>
    <property type="match status" value="1"/>
</dbReference>
<comment type="subcellular location">
    <subcellularLocation>
        <location evidence="1">Membrane</location>
        <topology evidence="1">Multi-pass membrane protein</topology>
    </subcellularLocation>
</comment>
<evidence type="ECO:0000256" key="3">
    <source>
        <dbReference type="ARBA" id="ARBA00022692"/>
    </source>
</evidence>
<gene>
    <name evidence="9" type="ORF">N7458_008934</name>
</gene>